<evidence type="ECO:0000313" key="4">
    <source>
        <dbReference type="EMBL" id="PWS34012.1"/>
    </source>
</evidence>
<evidence type="ECO:0000256" key="1">
    <source>
        <dbReference type="SAM" id="MobiDB-lite"/>
    </source>
</evidence>
<evidence type="ECO:0000313" key="5">
    <source>
        <dbReference type="Proteomes" id="UP000245765"/>
    </source>
</evidence>
<evidence type="ECO:0000256" key="2">
    <source>
        <dbReference type="SAM" id="SignalP"/>
    </source>
</evidence>
<organism evidence="4 5">
    <name type="scientific">Falsiroseomonas bella</name>
    <dbReference type="NCBI Taxonomy" id="2184016"/>
    <lineage>
        <taxon>Bacteria</taxon>
        <taxon>Pseudomonadati</taxon>
        <taxon>Pseudomonadota</taxon>
        <taxon>Alphaproteobacteria</taxon>
        <taxon>Acetobacterales</taxon>
        <taxon>Roseomonadaceae</taxon>
        <taxon>Falsiroseomonas</taxon>
    </lineage>
</organism>
<dbReference type="OrthoDB" id="7279151at2"/>
<keyword evidence="2" id="KW-0732">Signal</keyword>
<feature type="compositionally biased region" description="Low complexity" evidence="1">
    <location>
        <begin position="29"/>
        <end position="68"/>
    </location>
</feature>
<feature type="domain" description="Peptidase C51" evidence="3">
    <location>
        <begin position="90"/>
        <end position="215"/>
    </location>
</feature>
<comment type="caution">
    <text evidence="4">The sequence shown here is derived from an EMBL/GenBank/DDBJ whole genome shotgun (WGS) entry which is preliminary data.</text>
</comment>
<protein>
    <submittedName>
        <fullName evidence="4">CHAP domain-containing protein</fullName>
    </submittedName>
</protein>
<dbReference type="Gene3D" id="3.90.1720.10">
    <property type="entry name" value="endopeptidase domain like (from Nostoc punctiforme)"/>
    <property type="match status" value="1"/>
</dbReference>
<gene>
    <name evidence="4" type="ORF">DFH01_27140</name>
</gene>
<dbReference type="Pfam" id="PF05257">
    <property type="entry name" value="CHAP"/>
    <property type="match status" value="1"/>
</dbReference>
<feature type="region of interest" description="Disordered" evidence="1">
    <location>
        <begin position="29"/>
        <end position="88"/>
    </location>
</feature>
<dbReference type="AlphaFoldDB" id="A0A317F643"/>
<evidence type="ECO:0000259" key="3">
    <source>
        <dbReference type="PROSITE" id="PS50911"/>
    </source>
</evidence>
<dbReference type="InterPro" id="IPR007921">
    <property type="entry name" value="CHAP_dom"/>
</dbReference>
<feature type="chain" id="PRO_5016308527" evidence="2">
    <location>
        <begin position="23"/>
        <end position="275"/>
    </location>
</feature>
<dbReference type="EMBL" id="QGNA01000009">
    <property type="protein sequence ID" value="PWS34012.1"/>
    <property type="molecule type" value="Genomic_DNA"/>
</dbReference>
<keyword evidence="5" id="KW-1185">Reference proteome</keyword>
<name>A0A317F643_9PROT</name>
<feature type="signal peptide" evidence="2">
    <location>
        <begin position="1"/>
        <end position="22"/>
    </location>
</feature>
<proteinExistence type="predicted"/>
<dbReference type="InterPro" id="IPR038765">
    <property type="entry name" value="Papain-like_cys_pep_sf"/>
</dbReference>
<reference evidence="5" key="1">
    <citation type="submission" date="2018-05" db="EMBL/GenBank/DDBJ databases">
        <authorList>
            <person name="Du Z."/>
            <person name="Wang X."/>
        </authorList>
    </citation>
    <scope>NUCLEOTIDE SEQUENCE [LARGE SCALE GENOMIC DNA]</scope>
    <source>
        <strain evidence="5">CQN31</strain>
    </source>
</reference>
<accession>A0A317F643</accession>
<sequence>MRAGRALVCGFAILVATAVGSAADAAGQQQNRNTSAQNAQAQQRVAARPATTRPATTRQATTRQAATRHVVQGGTRATAPAGRTGEPALTPVSFRGAALGGTPILHVAQSAGLSCVPFARMATGMQISGDARLWWYNAAGSYARGNAPERGSVLAFKSSGGMRRGHVAVVSRVVNDRTILIDHSNWAGPGIRRGTVMRGVTVIDVSDRNDWTAVRVQVGWDNDSFGRVYPAYGFIYNRPHGARILTAQAEPMQEVAEAPSPHVLQHERLAQTLGR</sequence>
<dbReference type="SUPFAM" id="SSF54001">
    <property type="entry name" value="Cysteine proteinases"/>
    <property type="match status" value="1"/>
</dbReference>
<dbReference type="Proteomes" id="UP000245765">
    <property type="component" value="Unassembled WGS sequence"/>
</dbReference>
<dbReference type="PROSITE" id="PS50911">
    <property type="entry name" value="CHAP"/>
    <property type="match status" value="1"/>
</dbReference>